<organism evidence="1 2">
    <name type="scientific">Sulfurirhabdus autotrophica</name>
    <dbReference type="NCBI Taxonomy" id="1706046"/>
    <lineage>
        <taxon>Bacteria</taxon>
        <taxon>Pseudomonadati</taxon>
        <taxon>Pseudomonadota</taxon>
        <taxon>Betaproteobacteria</taxon>
        <taxon>Nitrosomonadales</taxon>
        <taxon>Sulfuricellaceae</taxon>
        <taxon>Sulfurirhabdus</taxon>
    </lineage>
</organism>
<dbReference type="EMBL" id="SMCO01000002">
    <property type="protein sequence ID" value="TCV89575.1"/>
    <property type="molecule type" value="Genomic_DNA"/>
</dbReference>
<name>A0A4R3YAX7_9PROT</name>
<dbReference type="AlphaFoldDB" id="A0A4R3YAX7"/>
<sequence length="176" mass="20324">MTTPQTYIAFTPRGAGLLCAVTYIEMDNHVFGWWIGYHDAAFPSAFFKLANFFSLENPAFFVTDGLDIYGGWKFNYSLSAPKLAMPIPVEDEICHQLNQQQNAFITEWLFFNTDADIEEIKAYHQNELPVQNVNIKYKKLNKLDQSNVIWTYASNNLSQNVIEYMASRWPLDYGKP</sequence>
<dbReference type="RefSeq" id="WP_124948338.1">
    <property type="nucleotide sequence ID" value="NZ_BHVT01000081.1"/>
</dbReference>
<keyword evidence="2" id="KW-1185">Reference proteome</keyword>
<dbReference type="Proteomes" id="UP000295367">
    <property type="component" value="Unassembled WGS sequence"/>
</dbReference>
<protein>
    <submittedName>
        <fullName evidence="1">Uncharacterized protein</fullName>
    </submittedName>
</protein>
<evidence type="ECO:0000313" key="1">
    <source>
        <dbReference type="EMBL" id="TCV89575.1"/>
    </source>
</evidence>
<proteinExistence type="predicted"/>
<gene>
    <name evidence="1" type="ORF">EDC63_10293</name>
</gene>
<comment type="caution">
    <text evidence="1">The sequence shown here is derived from an EMBL/GenBank/DDBJ whole genome shotgun (WGS) entry which is preliminary data.</text>
</comment>
<reference evidence="1 2" key="1">
    <citation type="submission" date="2019-03" db="EMBL/GenBank/DDBJ databases">
        <title>Genomic Encyclopedia of Type Strains, Phase IV (KMG-IV): sequencing the most valuable type-strain genomes for metagenomic binning, comparative biology and taxonomic classification.</title>
        <authorList>
            <person name="Goeker M."/>
        </authorList>
    </citation>
    <scope>NUCLEOTIDE SEQUENCE [LARGE SCALE GENOMIC DNA]</scope>
    <source>
        <strain evidence="1 2">DSM 100309</strain>
    </source>
</reference>
<evidence type="ECO:0000313" key="2">
    <source>
        <dbReference type="Proteomes" id="UP000295367"/>
    </source>
</evidence>
<accession>A0A4R3YAX7</accession>
<dbReference type="OrthoDB" id="8774117at2"/>